<accession>A0A8T0EPX0</accession>
<dbReference type="AlphaFoldDB" id="A0A8T0EPX0"/>
<gene>
    <name evidence="1" type="ORF">HNY73_014723</name>
</gene>
<dbReference type="Proteomes" id="UP000807504">
    <property type="component" value="Unassembled WGS sequence"/>
</dbReference>
<proteinExistence type="predicted"/>
<protein>
    <submittedName>
        <fullName evidence="1">Uncharacterized protein</fullName>
    </submittedName>
</protein>
<reference evidence="1" key="1">
    <citation type="journal article" date="2020" name="bioRxiv">
        <title>Chromosome-level reference genome of the European wasp spider Argiope bruennichi: a resource for studies on range expansion and evolutionary adaptation.</title>
        <authorList>
            <person name="Sheffer M.M."/>
            <person name="Hoppe A."/>
            <person name="Krehenwinkel H."/>
            <person name="Uhl G."/>
            <person name="Kuss A.W."/>
            <person name="Jensen L."/>
            <person name="Jensen C."/>
            <person name="Gillespie R.G."/>
            <person name="Hoff K.J."/>
            <person name="Prost S."/>
        </authorList>
    </citation>
    <scope>NUCLEOTIDE SEQUENCE</scope>
</reference>
<sequence>MLLFFDISELRFQKSIATTFTTEPQRKFPSFCPRSLCDLNFRKEFPCPLSSCHVLLRYFNVFPSLRPALLFTMMEVKDNCHLFSYARIVPQE</sequence>
<evidence type="ECO:0000313" key="2">
    <source>
        <dbReference type="Proteomes" id="UP000807504"/>
    </source>
</evidence>
<evidence type="ECO:0000313" key="1">
    <source>
        <dbReference type="EMBL" id="KAF8777943.1"/>
    </source>
</evidence>
<dbReference type="EMBL" id="JABXBU010002072">
    <property type="protein sequence ID" value="KAF8777943.1"/>
    <property type="molecule type" value="Genomic_DNA"/>
</dbReference>
<organism evidence="1 2">
    <name type="scientific">Argiope bruennichi</name>
    <name type="common">Wasp spider</name>
    <name type="synonym">Aranea bruennichi</name>
    <dbReference type="NCBI Taxonomy" id="94029"/>
    <lineage>
        <taxon>Eukaryota</taxon>
        <taxon>Metazoa</taxon>
        <taxon>Ecdysozoa</taxon>
        <taxon>Arthropoda</taxon>
        <taxon>Chelicerata</taxon>
        <taxon>Arachnida</taxon>
        <taxon>Araneae</taxon>
        <taxon>Araneomorphae</taxon>
        <taxon>Entelegynae</taxon>
        <taxon>Araneoidea</taxon>
        <taxon>Araneidae</taxon>
        <taxon>Argiope</taxon>
    </lineage>
</organism>
<keyword evidence="2" id="KW-1185">Reference proteome</keyword>
<reference evidence="1" key="2">
    <citation type="submission" date="2020-06" db="EMBL/GenBank/DDBJ databases">
        <authorList>
            <person name="Sheffer M."/>
        </authorList>
    </citation>
    <scope>NUCLEOTIDE SEQUENCE</scope>
</reference>
<comment type="caution">
    <text evidence="1">The sequence shown here is derived from an EMBL/GenBank/DDBJ whole genome shotgun (WGS) entry which is preliminary data.</text>
</comment>
<name>A0A8T0EPX0_ARGBR</name>